<accession>A0A0E9PWE4</accession>
<evidence type="ECO:0000313" key="1">
    <source>
        <dbReference type="EMBL" id="JAH08405.1"/>
    </source>
</evidence>
<dbReference type="EMBL" id="GBXM01100172">
    <property type="protein sequence ID" value="JAH08405.1"/>
    <property type="molecule type" value="Transcribed_RNA"/>
</dbReference>
<organism evidence="1">
    <name type="scientific">Anguilla anguilla</name>
    <name type="common">European freshwater eel</name>
    <name type="synonym">Muraena anguilla</name>
    <dbReference type="NCBI Taxonomy" id="7936"/>
    <lineage>
        <taxon>Eukaryota</taxon>
        <taxon>Metazoa</taxon>
        <taxon>Chordata</taxon>
        <taxon>Craniata</taxon>
        <taxon>Vertebrata</taxon>
        <taxon>Euteleostomi</taxon>
        <taxon>Actinopterygii</taxon>
        <taxon>Neopterygii</taxon>
        <taxon>Teleostei</taxon>
        <taxon>Anguilliformes</taxon>
        <taxon>Anguillidae</taxon>
        <taxon>Anguilla</taxon>
    </lineage>
</organism>
<sequence length="24" mass="2743">MPILHTAPLVRHYKYAQHPNVTGV</sequence>
<protein>
    <submittedName>
        <fullName evidence="1">Uncharacterized protein</fullName>
    </submittedName>
</protein>
<dbReference type="AlphaFoldDB" id="A0A0E9PWE4"/>
<proteinExistence type="predicted"/>
<reference evidence="1" key="2">
    <citation type="journal article" date="2015" name="Fish Shellfish Immunol.">
        <title>Early steps in the European eel (Anguilla anguilla)-Vibrio vulnificus interaction in the gills: Role of the RtxA13 toxin.</title>
        <authorList>
            <person name="Callol A."/>
            <person name="Pajuelo D."/>
            <person name="Ebbesson L."/>
            <person name="Teles M."/>
            <person name="MacKenzie S."/>
            <person name="Amaro C."/>
        </authorList>
    </citation>
    <scope>NUCLEOTIDE SEQUENCE</scope>
</reference>
<reference evidence="1" key="1">
    <citation type="submission" date="2014-11" db="EMBL/GenBank/DDBJ databases">
        <authorList>
            <person name="Amaro Gonzalez C."/>
        </authorList>
    </citation>
    <scope>NUCLEOTIDE SEQUENCE</scope>
</reference>
<name>A0A0E9PWE4_ANGAN</name>